<organism evidence="2 3">
    <name type="scientific">Rhodopirellula europaea 6C</name>
    <dbReference type="NCBI Taxonomy" id="1263867"/>
    <lineage>
        <taxon>Bacteria</taxon>
        <taxon>Pseudomonadati</taxon>
        <taxon>Planctomycetota</taxon>
        <taxon>Planctomycetia</taxon>
        <taxon>Pirellulales</taxon>
        <taxon>Pirellulaceae</taxon>
        <taxon>Rhodopirellula</taxon>
    </lineage>
</organism>
<dbReference type="PATRIC" id="fig|1263867.3.peg.867"/>
<gene>
    <name evidence="2" type="ORF">RE6C_00813</name>
</gene>
<reference evidence="2" key="2">
    <citation type="journal article" date="2013" name="Mar. Genomics">
        <title>Expression of sulfatases in Rhodopirellula baltica and the diversity of sulfatases in the genus Rhodopirellula.</title>
        <authorList>
            <person name="Wegner C.E."/>
            <person name="Richter-Heitmann T."/>
            <person name="Klindworth A."/>
            <person name="Klockow C."/>
            <person name="Richter M."/>
            <person name="Achstetter T."/>
            <person name="Glockner F.O."/>
            <person name="Harder J."/>
        </authorList>
    </citation>
    <scope>NUCLEOTIDE SEQUENCE [LARGE SCALE GENOMIC DNA]</scope>
    <source>
        <strain evidence="2">6C</strain>
    </source>
</reference>
<dbReference type="Proteomes" id="UP000011529">
    <property type="component" value="Unassembled WGS sequence"/>
</dbReference>
<evidence type="ECO:0000313" key="3">
    <source>
        <dbReference type="Proteomes" id="UP000011529"/>
    </source>
</evidence>
<evidence type="ECO:0000313" key="2">
    <source>
        <dbReference type="EMBL" id="EMB18461.1"/>
    </source>
</evidence>
<dbReference type="EMBL" id="ANMO01000042">
    <property type="protein sequence ID" value="EMB18461.1"/>
    <property type="molecule type" value="Genomic_DNA"/>
</dbReference>
<dbReference type="AlphaFoldDB" id="M2A8V5"/>
<reference evidence="2" key="1">
    <citation type="submission" date="2012-11" db="EMBL/GenBank/DDBJ databases">
        <title>Permanent draft genomes of Rhodopirellula europaea strain SH398 and 6C.</title>
        <authorList>
            <person name="Richter M."/>
            <person name="Richter-Heitmann T."/>
            <person name="Frank C."/>
            <person name="Harder J."/>
            <person name="Glockner F.O."/>
        </authorList>
    </citation>
    <scope>NUCLEOTIDE SEQUENCE</scope>
    <source>
        <strain evidence="2">6C</strain>
    </source>
</reference>
<keyword evidence="3" id="KW-1185">Reference proteome</keyword>
<sequence>MAIPRWPELFATSQLIQSAERTPGGRISHLLNDRTQKKTGMQSKRGSLAKASSSVNLN</sequence>
<evidence type="ECO:0000256" key="1">
    <source>
        <dbReference type="SAM" id="MobiDB-lite"/>
    </source>
</evidence>
<accession>M2A8V5</accession>
<proteinExistence type="predicted"/>
<name>M2A8V5_9BACT</name>
<feature type="region of interest" description="Disordered" evidence="1">
    <location>
        <begin position="21"/>
        <end position="58"/>
    </location>
</feature>
<comment type="caution">
    <text evidence="2">The sequence shown here is derived from an EMBL/GenBank/DDBJ whole genome shotgun (WGS) entry which is preliminary data.</text>
</comment>
<protein>
    <submittedName>
        <fullName evidence="2">Uncharacterized protein</fullName>
    </submittedName>
</protein>
<feature type="compositionally biased region" description="Polar residues" evidence="1">
    <location>
        <begin position="38"/>
        <end position="58"/>
    </location>
</feature>